<dbReference type="OrthoDB" id="3511049at2759"/>
<feature type="domain" description="Bacteriophage T5 Orf172 DNA-binding" evidence="2">
    <location>
        <begin position="374"/>
        <end position="480"/>
    </location>
</feature>
<evidence type="ECO:0000313" key="4">
    <source>
        <dbReference type="Proteomes" id="UP000700596"/>
    </source>
</evidence>
<dbReference type="Pfam" id="PF10544">
    <property type="entry name" value="T5orf172"/>
    <property type="match status" value="1"/>
</dbReference>
<dbReference type="PANTHER" id="PTHR28094:SF1">
    <property type="entry name" value="MEIOTICALLY UP-REGULATED GENE 113 PROTEIN"/>
    <property type="match status" value="1"/>
</dbReference>
<gene>
    <name evidence="3" type="ORF">B0J11DRAFT_447550</name>
</gene>
<accession>A0A9P9I9D2</accession>
<evidence type="ECO:0000256" key="1">
    <source>
        <dbReference type="SAM" id="MobiDB-lite"/>
    </source>
</evidence>
<dbReference type="EMBL" id="JAGMWT010000024">
    <property type="protein sequence ID" value="KAH7111335.1"/>
    <property type="molecule type" value="Genomic_DNA"/>
</dbReference>
<dbReference type="AlphaFoldDB" id="A0A9P9I9D2"/>
<evidence type="ECO:0000259" key="2">
    <source>
        <dbReference type="SMART" id="SM00974"/>
    </source>
</evidence>
<organism evidence="3 4">
    <name type="scientific">Dendryphion nanum</name>
    <dbReference type="NCBI Taxonomy" id="256645"/>
    <lineage>
        <taxon>Eukaryota</taxon>
        <taxon>Fungi</taxon>
        <taxon>Dikarya</taxon>
        <taxon>Ascomycota</taxon>
        <taxon>Pezizomycotina</taxon>
        <taxon>Dothideomycetes</taxon>
        <taxon>Pleosporomycetidae</taxon>
        <taxon>Pleosporales</taxon>
        <taxon>Torulaceae</taxon>
        <taxon>Dendryphion</taxon>
    </lineage>
</organism>
<evidence type="ECO:0000313" key="3">
    <source>
        <dbReference type="EMBL" id="KAH7111335.1"/>
    </source>
</evidence>
<feature type="region of interest" description="Disordered" evidence="1">
    <location>
        <begin position="62"/>
        <end position="83"/>
    </location>
</feature>
<feature type="region of interest" description="Disordered" evidence="1">
    <location>
        <begin position="1"/>
        <end position="20"/>
    </location>
</feature>
<reference evidence="3" key="1">
    <citation type="journal article" date="2021" name="Nat. Commun.">
        <title>Genetic determinants of endophytism in the Arabidopsis root mycobiome.</title>
        <authorList>
            <person name="Mesny F."/>
            <person name="Miyauchi S."/>
            <person name="Thiergart T."/>
            <person name="Pickel B."/>
            <person name="Atanasova L."/>
            <person name="Karlsson M."/>
            <person name="Huettel B."/>
            <person name="Barry K.W."/>
            <person name="Haridas S."/>
            <person name="Chen C."/>
            <person name="Bauer D."/>
            <person name="Andreopoulos W."/>
            <person name="Pangilinan J."/>
            <person name="LaButti K."/>
            <person name="Riley R."/>
            <person name="Lipzen A."/>
            <person name="Clum A."/>
            <person name="Drula E."/>
            <person name="Henrissat B."/>
            <person name="Kohler A."/>
            <person name="Grigoriev I.V."/>
            <person name="Martin F.M."/>
            <person name="Hacquard S."/>
        </authorList>
    </citation>
    <scope>NUCLEOTIDE SEQUENCE</scope>
    <source>
        <strain evidence="3">MPI-CAGE-CH-0243</strain>
    </source>
</reference>
<protein>
    <submittedName>
        <fullName evidence="3">Meiotically up-regulated gene 113-domain-containing protein</fullName>
    </submittedName>
</protein>
<name>A0A9P9I9D2_9PLEO</name>
<dbReference type="PANTHER" id="PTHR28094">
    <property type="entry name" value="MEIOTICALLY UP-REGULATED GENE 113 PROTEIN"/>
    <property type="match status" value="1"/>
</dbReference>
<keyword evidence="4" id="KW-1185">Reference proteome</keyword>
<dbReference type="InterPro" id="IPR053006">
    <property type="entry name" value="Meiosis_regulatory"/>
</dbReference>
<dbReference type="InterPro" id="IPR018306">
    <property type="entry name" value="Phage_T5_Orf172_DNA-bd"/>
</dbReference>
<comment type="caution">
    <text evidence="3">The sequence shown here is derived from an EMBL/GenBank/DDBJ whole genome shotgun (WGS) entry which is preliminary data.</text>
</comment>
<feature type="compositionally biased region" description="Low complexity" evidence="1">
    <location>
        <begin position="62"/>
        <end position="73"/>
    </location>
</feature>
<dbReference type="Proteomes" id="UP000700596">
    <property type="component" value="Unassembled WGS sequence"/>
</dbReference>
<proteinExistence type="predicted"/>
<sequence length="527" mass="58735">MTIASILPTPPNSPLPSARKPAVTPISFAAALPATLSSQFVEGAQASTLSRSPSAANAISTTNTISTQQTTATKPLAAGKPPPRTLAALKRDLHIDGWQCGAQTLRGTECKRFVVDDKKDLIDAQLASMTGLTRASPDFEFAVLELVMLVHCHQHDAGRPKEHRLETWRLAFPPGSTEGNVREVPVERLIRKALEPLSAKCIAHGNGGACEGRIGGWKVQNCERTIQELIKQEIYSDDAKLEFLLMVLEWNRTCNIHQSSEQFTWVVAWKRNIMAVLPLPIPRSDQTVRAVPITQAIAQVSPNPRAPPCPTISPGVDPALYWPKAYDLSRFNILPHANQDRSPTHSHKLIRAEISRLLDARDLRNGYVYSYEVEGNEGYVKIGYTTRTLKQRHDDWSFDCNRQTKPLYPFPAQAAAAISNAEGAAAAPAVLIPHARRVEALCHAELDHRRIRIYCNACLKQHIEWFEVSAIEVTAVIQKWSRWVSTQPYELLQLRSKSKWKLKAIEVQRTSKFEQFMREIAVVPASP</sequence>
<dbReference type="SMART" id="SM00974">
    <property type="entry name" value="T5orf172"/>
    <property type="match status" value="1"/>
</dbReference>